<dbReference type="GO" id="GO:0005886">
    <property type="term" value="C:plasma membrane"/>
    <property type="evidence" value="ECO:0007669"/>
    <property type="project" value="UniProtKB-SubCell"/>
</dbReference>
<keyword evidence="4 6" id="KW-1133">Transmembrane helix</keyword>
<evidence type="ECO:0000256" key="1">
    <source>
        <dbReference type="ARBA" id="ARBA00004651"/>
    </source>
</evidence>
<dbReference type="PANTHER" id="PTHR30213">
    <property type="entry name" value="INNER MEMBRANE PROTEIN YHJD"/>
    <property type="match status" value="1"/>
</dbReference>
<dbReference type="InParanoid" id="A0A0R2FPV5"/>
<gene>
    <name evidence="7" type="ORF">IV68_GL001323</name>
</gene>
<dbReference type="Pfam" id="PF03631">
    <property type="entry name" value="Virul_fac_BrkB"/>
    <property type="match status" value="1"/>
</dbReference>
<evidence type="ECO:0000256" key="5">
    <source>
        <dbReference type="ARBA" id="ARBA00023136"/>
    </source>
</evidence>
<feature type="transmembrane region" description="Helical" evidence="6">
    <location>
        <begin position="224"/>
        <end position="247"/>
    </location>
</feature>
<evidence type="ECO:0000256" key="3">
    <source>
        <dbReference type="ARBA" id="ARBA00022692"/>
    </source>
</evidence>
<dbReference type="Proteomes" id="UP000051296">
    <property type="component" value="Unassembled WGS sequence"/>
</dbReference>
<keyword evidence="2" id="KW-1003">Cell membrane</keyword>
<feature type="transmembrane region" description="Helical" evidence="6">
    <location>
        <begin position="12"/>
        <end position="41"/>
    </location>
</feature>
<dbReference type="PATRIC" id="fig|1123500.6.peg.1323"/>
<reference evidence="7 8" key="1">
    <citation type="journal article" date="2015" name="Genome Announc.">
        <title>Expanding the biotechnology potential of lactobacilli through comparative genomics of 213 strains and associated genera.</title>
        <authorList>
            <person name="Sun Z."/>
            <person name="Harris H.M."/>
            <person name="McCann A."/>
            <person name="Guo C."/>
            <person name="Argimon S."/>
            <person name="Zhang W."/>
            <person name="Yang X."/>
            <person name="Jeffery I.B."/>
            <person name="Cooney J.C."/>
            <person name="Kagawa T.F."/>
            <person name="Liu W."/>
            <person name="Song Y."/>
            <person name="Salvetti E."/>
            <person name="Wrobel A."/>
            <person name="Rasinkangas P."/>
            <person name="Parkhill J."/>
            <person name="Rea M.C."/>
            <person name="O'Sullivan O."/>
            <person name="Ritari J."/>
            <person name="Douillard F.P."/>
            <person name="Paul Ross R."/>
            <person name="Yang R."/>
            <person name="Briner A.E."/>
            <person name="Felis G.E."/>
            <person name="de Vos W.M."/>
            <person name="Barrangou R."/>
            <person name="Klaenhammer T.R."/>
            <person name="Caufield P.W."/>
            <person name="Cui Y."/>
            <person name="Zhang H."/>
            <person name="O'Toole P.W."/>
        </authorList>
    </citation>
    <scope>NUCLEOTIDE SEQUENCE [LARGE SCALE GENOMIC DNA]</scope>
    <source>
        <strain evidence="7 8">DSM 20190</strain>
    </source>
</reference>
<dbReference type="STRING" id="1123500.GCA_000420365_01379"/>
<protein>
    <submittedName>
        <fullName evidence="7">Uncharacterized protein</fullName>
    </submittedName>
</protein>
<dbReference type="InterPro" id="IPR017039">
    <property type="entry name" value="Virul_fac_BrkB"/>
</dbReference>
<feature type="transmembrane region" description="Helical" evidence="6">
    <location>
        <begin position="178"/>
        <end position="204"/>
    </location>
</feature>
<accession>A0A0R2FPV5</accession>
<comment type="subcellular location">
    <subcellularLocation>
        <location evidence="1">Cell membrane</location>
        <topology evidence="1">Multi-pass membrane protein</topology>
    </subcellularLocation>
</comment>
<proteinExistence type="predicted"/>
<feature type="transmembrane region" description="Helical" evidence="6">
    <location>
        <begin position="61"/>
        <end position="87"/>
    </location>
</feature>
<feature type="transmembrane region" description="Helical" evidence="6">
    <location>
        <begin position="108"/>
        <end position="131"/>
    </location>
</feature>
<evidence type="ECO:0000256" key="2">
    <source>
        <dbReference type="ARBA" id="ARBA00022475"/>
    </source>
</evidence>
<evidence type="ECO:0000256" key="6">
    <source>
        <dbReference type="SAM" id="Phobius"/>
    </source>
</evidence>
<evidence type="ECO:0000313" key="7">
    <source>
        <dbReference type="EMBL" id="KRN30497.1"/>
    </source>
</evidence>
<keyword evidence="8" id="KW-1185">Reference proteome</keyword>
<dbReference type="PIRSF" id="PIRSF035875">
    <property type="entry name" value="RNase_BN"/>
    <property type="match status" value="1"/>
</dbReference>
<dbReference type="eggNOG" id="COG1295">
    <property type="taxonomic scope" value="Bacteria"/>
</dbReference>
<sequence>MGYASASISYFALLSIFPAVIVLGSFLSIAGVQLTTIVTYLKDTMPPSVSTFLHSVIQSILHQNGVGIFSISIVVTLWSVSRVVAAIRTSQNIIYGVQAKNIAIVDRFISLLWMILIFSLIALLLLFAAIGSNILDALPLDRQIISHIESAKPFIVAGGLFIGLSLFNWLLPAKKPWLPWAIVGTIFEVWMMLNLANLFSWYVFIVARAYSFYQAISSVIVTMLWMNFMSLVSLVGTIITAILDELWPANNHKKLRQRFKHLRDPLK</sequence>
<feature type="transmembrane region" description="Helical" evidence="6">
    <location>
        <begin position="151"/>
        <end position="171"/>
    </location>
</feature>
<keyword evidence="5 6" id="KW-0472">Membrane</keyword>
<dbReference type="EMBL" id="JQAX01000006">
    <property type="protein sequence ID" value="KRN30497.1"/>
    <property type="molecule type" value="Genomic_DNA"/>
</dbReference>
<organism evidence="7 8">
    <name type="scientific">Weissella halotolerans DSM 20190</name>
    <dbReference type="NCBI Taxonomy" id="1123500"/>
    <lineage>
        <taxon>Bacteria</taxon>
        <taxon>Bacillati</taxon>
        <taxon>Bacillota</taxon>
        <taxon>Bacilli</taxon>
        <taxon>Lactobacillales</taxon>
        <taxon>Lactobacillaceae</taxon>
        <taxon>Weissella</taxon>
    </lineage>
</organism>
<dbReference type="AlphaFoldDB" id="A0A0R2FPV5"/>
<evidence type="ECO:0000256" key="4">
    <source>
        <dbReference type="ARBA" id="ARBA00022989"/>
    </source>
</evidence>
<comment type="caution">
    <text evidence="7">The sequence shown here is derived from an EMBL/GenBank/DDBJ whole genome shotgun (WGS) entry which is preliminary data.</text>
</comment>
<name>A0A0R2FPV5_9LACO</name>
<evidence type="ECO:0000313" key="8">
    <source>
        <dbReference type="Proteomes" id="UP000051296"/>
    </source>
</evidence>
<dbReference type="FunCoup" id="A0A0R2FPV5">
    <property type="interactions" value="156"/>
</dbReference>
<dbReference type="PANTHER" id="PTHR30213:SF0">
    <property type="entry name" value="UPF0761 MEMBRANE PROTEIN YIHY"/>
    <property type="match status" value="1"/>
</dbReference>
<keyword evidence="3 6" id="KW-0812">Transmembrane</keyword>